<proteinExistence type="predicted"/>
<feature type="region of interest" description="Disordered" evidence="1">
    <location>
        <begin position="24"/>
        <end position="49"/>
    </location>
</feature>
<comment type="caution">
    <text evidence="3">The sequence shown here is derived from an EMBL/GenBank/DDBJ whole genome shotgun (WGS) entry which is preliminary data.</text>
</comment>
<evidence type="ECO:0000313" key="3">
    <source>
        <dbReference type="EMBL" id="CAI6356655.1"/>
    </source>
</evidence>
<dbReference type="InterPro" id="IPR006580">
    <property type="entry name" value="Znf_TTF"/>
</dbReference>
<feature type="compositionally biased region" description="Low complexity" evidence="1">
    <location>
        <begin position="24"/>
        <end position="34"/>
    </location>
</feature>
<dbReference type="SMART" id="SM00597">
    <property type="entry name" value="ZnF_TTF"/>
    <property type="match status" value="1"/>
</dbReference>
<reference evidence="3 4" key="1">
    <citation type="submission" date="2023-01" db="EMBL/GenBank/DDBJ databases">
        <authorList>
            <person name="Whitehead M."/>
        </authorList>
    </citation>
    <scope>NUCLEOTIDE SEQUENCE [LARGE SCALE GENOMIC DNA]</scope>
</reference>
<accession>A0AAV0WKQ2</accession>
<feature type="domain" description="TTF-type" evidence="2">
    <location>
        <begin position="93"/>
        <end position="181"/>
    </location>
</feature>
<dbReference type="AlphaFoldDB" id="A0AAV0WKQ2"/>
<dbReference type="Proteomes" id="UP001160148">
    <property type="component" value="Unassembled WGS sequence"/>
</dbReference>
<dbReference type="EMBL" id="CARXXK010000002">
    <property type="protein sequence ID" value="CAI6356655.1"/>
    <property type="molecule type" value="Genomic_DNA"/>
</dbReference>
<evidence type="ECO:0000313" key="4">
    <source>
        <dbReference type="Proteomes" id="UP001160148"/>
    </source>
</evidence>
<sequence length="194" mass="22439">MSSILKFFKSDNKNTTSVSNVSIDVDSDKSSVGSPPIKRRKPEMSQSDADRNIFPNDIANFCRKQLNDIEKYEVLVHNWIPDVDFKFPTSGKRNLKFQHSWLRSFVWLVYSAAEDGAYCRYCVSFGSNSVGKGGHQNTNLLVQTAFQDWKKALEKFREHQKKKYHLDAMEDGQNFKLIYEKRKSDVISEIDIGR</sequence>
<organism evidence="3 4">
    <name type="scientific">Macrosiphum euphorbiae</name>
    <name type="common">potato aphid</name>
    <dbReference type="NCBI Taxonomy" id="13131"/>
    <lineage>
        <taxon>Eukaryota</taxon>
        <taxon>Metazoa</taxon>
        <taxon>Ecdysozoa</taxon>
        <taxon>Arthropoda</taxon>
        <taxon>Hexapoda</taxon>
        <taxon>Insecta</taxon>
        <taxon>Pterygota</taxon>
        <taxon>Neoptera</taxon>
        <taxon>Paraneoptera</taxon>
        <taxon>Hemiptera</taxon>
        <taxon>Sternorrhyncha</taxon>
        <taxon>Aphidomorpha</taxon>
        <taxon>Aphidoidea</taxon>
        <taxon>Aphididae</taxon>
        <taxon>Macrosiphini</taxon>
        <taxon>Macrosiphum</taxon>
    </lineage>
</organism>
<protein>
    <recommendedName>
        <fullName evidence="2">TTF-type domain-containing protein</fullName>
    </recommendedName>
</protein>
<evidence type="ECO:0000256" key="1">
    <source>
        <dbReference type="SAM" id="MobiDB-lite"/>
    </source>
</evidence>
<evidence type="ECO:0000259" key="2">
    <source>
        <dbReference type="SMART" id="SM00597"/>
    </source>
</evidence>
<name>A0AAV0WKQ2_9HEMI</name>
<keyword evidence="4" id="KW-1185">Reference proteome</keyword>
<gene>
    <name evidence="3" type="ORF">MEUPH1_LOCUS12368</name>
</gene>